<accession>A0A484IC21</accession>
<name>A0A484IC21_9ARCH</name>
<proteinExistence type="predicted"/>
<evidence type="ECO:0000256" key="1">
    <source>
        <dbReference type="SAM" id="Phobius"/>
    </source>
</evidence>
<feature type="transmembrane region" description="Helical" evidence="1">
    <location>
        <begin position="117"/>
        <end position="135"/>
    </location>
</feature>
<feature type="transmembrane region" description="Helical" evidence="1">
    <location>
        <begin position="321"/>
        <end position="338"/>
    </location>
</feature>
<organism evidence="2 3">
    <name type="scientific">Candidatus Nitrosocosmicus franklandianus</name>
    <dbReference type="NCBI Taxonomy" id="1798806"/>
    <lineage>
        <taxon>Archaea</taxon>
        <taxon>Nitrososphaerota</taxon>
        <taxon>Nitrososphaeria</taxon>
        <taxon>Nitrososphaerales</taxon>
        <taxon>Nitrososphaeraceae</taxon>
        <taxon>Candidatus Nitrosocosmicus</taxon>
    </lineage>
</organism>
<keyword evidence="1" id="KW-0812">Transmembrane</keyword>
<feature type="transmembrane region" description="Helical" evidence="1">
    <location>
        <begin position="284"/>
        <end position="309"/>
    </location>
</feature>
<sequence length="469" mass="53193">MPLIVTTSIINKKTYLMTFIAWGVIITDVIFGTFFDVLGKPLTSSFGLIMFVIMSILVFFACLYALRDYMIALRKTLEAPSFFNRLYKATPIFLYTLLVIFVILIVEMTLFSQYSTYLLILLLLTSTVSILFFGFRAYKFLSWFSLSVKKRQNIMILAFGISSVLLCISTTVAITLDIKQLVVSRPPTIDPDYPASNSMAHRQLSNTELVIHLYGFLVPQVTAIAIAETVAVAFFLRYFRDQIGKKIFWILIILPPVFFLTGVFGPQFLKATGSEFVYMEERFLIFRIIGTAGWIAADFVIAYAYILVAKTLKRQIASSPIINYLIIAALATLLISPTTNNWITNNSFPPFGAIQRAFIVFASFLFTMGIYAVALSVSHDAELRRLVRKYVKEYNLLETLSNAEENAEMTRNVVKLIRQHAGILEKRTGIASTMLDDNEIRRYMNIVIEETNLIKKGSGRKKDGRTNNM</sequence>
<keyword evidence="1" id="KW-0472">Membrane</keyword>
<dbReference type="EMBL" id="LR216287">
    <property type="protein sequence ID" value="VFJ13585.1"/>
    <property type="molecule type" value="Genomic_DNA"/>
</dbReference>
<feature type="transmembrane region" description="Helical" evidence="1">
    <location>
        <begin position="247"/>
        <end position="264"/>
    </location>
</feature>
<evidence type="ECO:0000313" key="3">
    <source>
        <dbReference type="Proteomes" id="UP000294299"/>
    </source>
</evidence>
<keyword evidence="3" id="KW-1185">Reference proteome</keyword>
<feature type="transmembrane region" description="Helical" evidence="1">
    <location>
        <begin position="92"/>
        <end position="111"/>
    </location>
</feature>
<evidence type="ECO:0000313" key="2">
    <source>
        <dbReference type="EMBL" id="VFJ13585.1"/>
    </source>
</evidence>
<dbReference type="KEGG" id="nfn:NFRAN_1263"/>
<feature type="transmembrane region" description="Helical" evidence="1">
    <location>
        <begin position="156"/>
        <end position="176"/>
    </location>
</feature>
<feature type="transmembrane region" description="Helical" evidence="1">
    <location>
        <begin position="211"/>
        <end position="235"/>
    </location>
</feature>
<gene>
    <name evidence="2" type="ORF">NFRAN_1263</name>
</gene>
<feature type="transmembrane region" description="Helical" evidence="1">
    <location>
        <begin position="358"/>
        <end position="378"/>
    </location>
</feature>
<dbReference type="AlphaFoldDB" id="A0A484IC21"/>
<protein>
    <submittedName>
        <fullName evidence="2">Uncharacterized protein</fullName>
    </submittedName>
</protein>
<reference evidence="2 3" key="1">
    <citation type="submission" date="2019-02" db="EMBL/GenBank/DDBJ databases">
        <authorList>
            <person name="Lehtovirta-Morley E L."/>
        </authorList>
    </citation>
    <scope>NUCLEOTIDE SEQUENCE [LARGE SCALE GENOMIC DNA]</scope>
    <source>
        <strain evidence="2">NFRAN1</strain>
    </source>
</reference>
<keyword evidence="1" id="KW-1133">Transmembrane helix</keyword>
<feature type="transmembrane region" description="Helical" evidence="1">
    <location>
        <begin position="46"/>
        <end position="66"/>
    </location>
</feature>
<dbReference type="Proteomes" id="UP000294299">
    <property type="component" value="Chromosome NFRAN"/>
</dbReference>
<feature type="transmembrane region" description="Helical" evidence="1">
    <location>
        <begin position="15"/>
        <end position="34"/>
    </location>
</feature>